<gene>
    <name evidence="2" type="ORF">RF55_5323</name>
</gene>
<comment type="caution">
    <text evidence="2">The sequence shown here is derived from an EMBL/GenBank/DDBJ whole genome shotgun (WGS) entry which is preliminary data.</text>
</comment>
<dbReference type="AlphaFoldDB" id="A0A0J7KW92"/>
<dbReference type="GO" id="GO:0016301">
    <property type="term" value="F:kinase activity"/>
    <property type="evidence" value="ECO:0007669"/>
    <property type="project" value="UniProtKB-KW"/>
</dbReference>
<dbReference type="EMBL" id="LBMM01002654">
    <property type="protein sequence ID" value="KMQ94524.1"/>
    <property type="molecule type" value="Genomic_DNA"/>
</dbReference>
<feature type="region of interest" description="Disordered" evidence="1">
    <location>
        <begin position="76"/>
        <end position="101"/>
    </location>
</feature>
<protein>
    <submittedName>
        <fullName evidence="2">Chemotaxis protein histidine kinase-like kinase protein</fullName>
    </submittedName>
</protein>
<evidence type="ECO:0000313" key="2">
    <source>
        <dbReference type="EMBL" id="KMQ94524.1"/>
    </source>
</evidence>
<proteinExistence type="predicted"/>
<keyword evidence="2" id="KW-0808">Transferase</keyword>
<dbReference type="PaxDb" id="67767-A0A0J7KW92"/>
<keyword evidence="3" id="KW-1185">Reference proteome</keyword>
<name>A0A0J7KW92_LASNI</name>
<dbReference type="Proteomes" id="UP000036403">
    <property type="component" value="Unassembled WGS sequence"/>
</dbReference>
<organism evidence="2 3">
    <name type="scientific">Lasius niger</name>
    <name type="common">Black garden ant</name>
    <dbReference type="NCBI Taxonomy" id="67767"/>
    <lineage>
        <taxon>Eukaryota</taxon>
        <taxon>Metazoa</taxon>
        <taxon>Ecdysozoa</taxon>
        <taxon>Arthropoda</taxon>
        <taxon>Hexapoda</taxon>
        <taxon>Insecta</taxon>
        <taxon>Pterygota</taxon>
        <taxon>Neoptera</taxon>
        <taxon>Endopterygota</taxon>
        <taxon>Hymenoptera</taxon>
        <taxon>Apocrita</taxon>
        <taxon>Aculeata</taxon>
        <taxon>Formicoidea</taxon>
        <taxon>Formicidae</taxon>
        <taxon>Formicinae</taxon>
        <taxon>Lasius</taxon>
        <taxon>Lasius</taxon>
    </lineage>
</organism>
<accession>A0A0J7KW92</accession>
<reference evidence="2 3" key="1">
    <citation type="submission" date="2015-04" db="EMBL/GenBank/DDBJ databases">
        <title>Lasius niger genome sequencing.</title>
        <authorList>
            <person name="Konorov E.A."/>
            <person name="Nikitin M.A."/>
            <person name="Kirill M.V."/>
            <person name="Chang P."/>
        </authorList>
    </citation>
    <scope>NUCLEOTIDE SEQUENCE [LARGE SCALE GENOMIC DNA]</scope>
    <source>
        <tissue evidence="2">Whole</tissue>
    </source>
</reference>
<feature type="compositionally biased region" description="Pro residues" evidence="1">
    <location>
        <begin position="83"/>
        <end position="101"/>
    </location>
</feature>
<sequence>MKRDDYNADYRVEDLQSLSENGKAMRTSAVEGWKGDRGLKTISLAPYLTPACIRGWEYPLLSRWEKETAGDEPLHEYIDIPLDGPPSSPSVPAFSPPPFASSPCYPPLVATRLFKESS</sequence>
<evidence type="ECO:0000313" key="3">
    <source>
        <dbReference type="Proteomes" id="UP000036403"/>
    </source>
</evidence>
<evidence type="ECO:0000256" key="1">
    <source>
        <dbReference type="SAM" id="MobiDB-lite"/>
    </source>
</evidence>
<keyword evidence="2" id="KW-0418">Kinase</keyword>